<dbReference type="Proteomes" id="UP000199076">
    <property type="component" value="Unassembled WGS sequence"/>
</dbReference>
<reference evidence="3" key="1">
    <citation type="submission" date="2016-10" db="EMBL/GenBank/DDBJ databases">
        <authorList>
            <person name="Varghese N."/>
            <person name="Submissions S."/>
        </authorList>
    </citation>
    <scope>NUCLEOTIDE SEQUENCE [LARGE SCALE GENOMIC DNA]</scope>
    <source>
        <strain evidence="3">IBRC-M 10760</strain>
    </source>
</reference>
<keyword evidence="3" id="KW-1185">Reference proteome</keyword>
<name>A0A1G7LUF1_9EURY</name>
<evidence type="ECO:0000313" key="3">
    <source>
        <dbReference type="Proteomes" id="UP000199076"/>
    </source>
</evidence>
<dbReference type="OrthoDB" id="237003at2157"/>
<gene>
    <name evidence="2" type="ORF">SAMN05216218_10729</name>
</gene>
<evidence type="ECO:0000313" key="2">
    <source>
        <dbReference type="EMBL" id="SDF53132.1"/>
    </source>
</evidence>
<dbReference type="RefSeq" id="WP_092691497.1">
    <property type="nucleotide sequence ID" value="NZ_FNBK01000007.1"/>
</dbReference>
<protein>
    <submittedName>
        <fullName evidence="2">PH domain-containing protein</fullName>
    </submittedName>
</protein>
<evidence type="ECO:0000259" key="1">
    <source>
        <dbReference type="Pfam" id="PF14470"/>
    </source>
</evidence>
<dbReference type="InterPro" id="IPR039519">
    <property type="entry name" value="YokE-like_PH"/>
</dbReference>
<proteinExistence type="predicted"/>
<organism evidence="2 3">
    <name type="scientific">Halorientalis regularis</name>
    <dbReference type="NCBI Taxonomy" id="660518"/>
    <lineage>
        <taxon>Archaea</taxon>
        <taxon>Methanobacteriati</taxon>
        <taxon>Methanobacteriota</taxon>
        <taxon>Stenosarchaea group</taxon>
        <taxon>Halobacteria</taxon>
        <taxon>Halobacteriales</taxon>
        <taxon>Haloarculaceae</taxon>
        <taxon>Halorientalis</taxon>
    </lineage>
</organism>
<sequence>MLASQDENAISDEELLTGTGSGGVFASGYLHDKPLIEYLGAAERVAFLLSNKKKGVRRENDEGATAYTPGDGYQAIAAITDTRVLFVVGDSNGTGDTSFAVPYTEIEDVKTRSGMLTKGVDIWTTEGVKWHFAVRSTVDIEPAVEYLERAAVVWSRVESQLRHARKHLVDVDELLSEDDHDAARAAASTARDHVEEAQRKAPELTTNRDDAVWERVHDVERRLDASVMEIHVSRAEKHATVANDEWRQEQYNNAYDAFLKARTEYERALDIAREHDFPEESDIRENADTVTQSLDHLSKSPLRRAETAAERARDADAPAVVAEQFEVALERYQTALVLDWGSDRQRFAGDSNELRGTIERVVGELVHTRRLLAAYHLAAGTRLLAAGHPDAAKDAYENAHTEIEDARTVAKELKPQLTPMLEASADTLARCIEAADDPVDDGFEFVGDMADGDPRTRQLSND</sequence>
<accession>A0A1G7LUF1</accession>
<dbReference type="AlphaFoldDB" id="A0A1G7LUF1"/>
<feature type="domain" description="YokE-like PH" evidence="1">
    <location>
        <begin position="42"/>
        <end position="147"/>
    </location>
</feature>
<dbReference type="STRING" id="660518.SAMN05216218_10729"/>
<dbReference type="Pfam" id="PF14470">
    <property type="entry name" value="bPH_3"/>
    <property type="match status" value="1"/>
</dbReference>
<dbReference type="EMBL" id="FNBK01000007">
    <property type="protein sequence ID" value="SDF53132.1"/>
    <property type="molecule type" value="Genomic_DNA"/>
</dbReference>